<name>A0A0C4EET8_MAGP6</name>
<gene>
    <name evidence="1" type="ORF">MAPG_11269</name>
</gene>
<reference evidence="2" key="4">
    <citation type="journal article" date="2015" name="G3 (Bethesda)">
        <title>Genome sequences of three phytopathogenic species of the Magnaporthaceae family of fungi.</title>
        <authorList>
            <person name="Okagaki L.H."/>
            <person name="Nunes C.C."/>
            <person name="Sailsbery J."/>
            <person name="Clay B."/>
            <person name="Brown D."/>
            <person name="John T."/>
            <person name="Oh Y."/>
            <person name="Young N."/>
            <person name="Fitzgerald M."/>
            <person name="Haas B.J."/>
            <person name="Zeng Q."/>
            <person name="Young S."/>
            <person name="Adiconis X."/>
            <person name="Fan L."/>
            <person name="Levin J.Z."/>
            <person name="Mitchell T.K."/>
            <person name="Okubara P.A."/>
            <person name="Farman M.L."/>
            <person name="Kohn L.M."/>
            <person name="Birren B."/>
            <person name="Ma L.-J."/>
            <person name="Dean R.A."/>
        </authorList>
    </citation>
    <scope>NUCLEOTIDE SEQUENCE</scope>
    <source>
        <strain evidence="2">ATCC 64411 / 73-15</strain>
    </source>
</reference>
<evidence type="ECO:0000313" key="3">
    <source>
        <dbReference type="Proteomes" id="UP000011715"/>
    </source>
</evidence>
<dbReference type="VEuPathDB" id="FungiDB:MAPG_11269"/>
<keyword evidence="3" id="KW-1185">Reference proteome</keyword>
<dbReference type="EMBL" id="GL876980">
    <property type="protein sequence ID" value="KLU92323.1"/>
    <property type="molecule type" value="Genomic_DNA"/>
</dbReference>
<proteinExistence type="predicted"/>
<reference evidence="1" key="3">
    <citation type="submission" date="2011-03" db="EMBL/GenBank/DDBJ databases">
        <title>Annotation of Magnaporthe poae ATCC 64411.</title>
        <authorList>
            <person name="Ma L.-J."/>
            <person name="Dead R."/>
            <person name="Young S.K."/>
            <person name="Zeng Q."/>
            <person name="Gargeya S."/>
            <person name="Fitzgerald M."/>
            <person name="Haas B."/>
            <person name="Abouelleil A."/>
            <person name="Alvarado L."/>
            <person name="Arachchi H.M."/>
            <person name="Berlin A."/>
            <person name="Brown A."/>
            <person name="Chapman S.B."/>
            <person name="Chen Z."/>
            <person name="Dunbar C."/>
            <person name="Freedman E."/>
            <person name="Gearin G."/>
            <person name="Gellesch M."/>
            <person name="Goldberg J."/>
            <person name="Griggs A."/>
            <person name="Gujja S."/>
            <person name="Heiman D."/>
            <person name="Howarth C."/>
            <person name="Larson L."/>
            <person name="Lui A."/>
            <person name="MacDonald P.J.P."/>
            <person name="Mehta T."/>
            <person name="Montmayeur A."/>
            <person name="Murphy C."/>
            <person name="Neiman D."/>
            <person name="Pearson M."/>
            <person name="Priest M."/>
            <person name="Roberts A."/>
            <person name="Saif S."/>
            <person name="Shea T."/>
            <person name="Shenoy N."/>
            <person name="Sisk P."/>
            <person name="Stolte C."/>
            <person name="Sykes S."/>
            <person name="Yandava C."/>
            <person name="Wortman J."/>
            <person name="Nusbaum C."/>
            <person name="Birren B."/>
        </authorList>
    </citation>
    <scope>NUCLEOTIDE SEQUENCE</scope>
    <source>
        <strain evidence="1">ATCC 64411</strain>
    </source>
</reference>
<reference evidence="1" key="2">
    <citation type="submission" date="2010-05" db="EMBL/GenBank/DDBJ databases">
        <title>The Genome Sequence of Magnaporthe poae strain ATCC 64411.</title>
        <authorList>
            <consortium name="The Broad Institute Genome Sequencing Platform"/>
            <consortium name="Broad Institute Genome Sequencing Center for Infectious Disease"/>
            <person name="Ma L.-J."/>
            <person name="Dead R."/>
            <person name="Young S."/>
            <person name="Zeng Q."/>
            <person name="Koehrsen M."/>
            <person name="Alvarado L."/>
            <person name="Berlin A."/>
            <person name="Chapman S.B."/>
            <person name="Chen Z."/>
            <person name="Freedman E."/>
            <person name="Gellesch M."/>
            <person name="Goldberg J."/>
            <person name="Griggs A."/>
            <person name="Gujja S."/>
            <person name="Heilman E.R."/>
            <person name="Heiman D."/>
            <person name="Hepburn T."/>
            <person name="Howarth C."/>
            <person name="Jen D."/>
            <person name="Larson L."/>
            <person name="Mehta T."/>
            <person name="Neiman D."/>
            <person name="Pearson M."/>
            <person name="Roberts A."/>
            <person name="Saif S."/>
            <person name="Shea T."/>
            <person name="Shenoy N."/>
            <person name="Sisk P."/>
            <person name="Stolte C."/>
            <person name="Sykes S."/>
            <person name="Walk T."/>
            <person name="White J."/>
            <person name="Yandava C."/>
            <person name="Haas B."/>
            <person name="Nusbaum C."/>
            <person name="Birren B."/>
        </authorList>
    </citation>
    <scope>NUCLEOTIDE SEQUENCE</scope>
    <source>
        <strain evidence="1">ATCC 64411</strain>
    </source>
</reference>
<sequence>MALLLLLVDRMHGLMEHGAIPDWAYVITEGMGARGGGMVRASRRNHAEVK</sequence>
<reference evidence="2" key="5">
    <citation type="submission" date="2015-06" db="UniProtKB">
        <authorList>
            <consortium name="EnsemblFungi"/>
        </authorList>
    </citation>
    <scope>IDENTIFICATION</scope>
    <source>
        <strain evidence="2">ATCC 64411</strain>
    </source>
</reference>
<reference evidence="3" key="1">
    <citation type="submission" date="2010-05" db="EMBL/GenBank/DDBJ databases">
        <title>The genome sequence of Magnaporthe poae strain ATCC 64411.</title>
        <authorList>
            <person name="Ma L.-J."/>
            <person name="Dead R."/>
            <person name="Young S."/>
            <person name="Zeng Q."/>
            <person name="Koehrsen M."/>
            <person name="Alvarado L."/>
            <person name="Berlin A."/>
            <person name="Chapman S.B."/>
            <person name="Chen Z."/>
            <person name="Freedman E."/>
            <person name="Gellesch M."/>
            <person name="Goldberg J."/>
            <person name="Griggs A."/>
            <person name="Gujja S."/>
            <person name="Heilman E.R."/>
            <person name="Heiman D."/>
            <person name="Hepburn T."/>
            <person name="Howarth C."/>
            <person name="Jen D."/>
            <person name="Larson L."/>
            <person name="Mehta T."/>
            <person name="Neiman D."/>
            <person name="Pearson M."/>
            <person name="Roberts A."/>
            <person name="Saif S."/>
            <person name="Shea T."/>
            <person name="Shenoy N."/>
            <person name="Sisk P."/>
            <person name="Stolte C."/>
            <person name="Sykes S."/>
            <person name="Walk T."/>
            <person name="White J."/>
            <person name="Yandava C."/>
            <person name="Haas B."/>
            <person name="Nusbaum C."/>
            <person name="Birren B."/>
        </authorList>
    </citation>
    <scope>NUCLEOTIDE SEQUENCE [LARGE SCALE GENOMIC DNA]</scope>
    <source>
        <strain evidence="3">ATCC 64411 / 73-15</strain>
    </source>
</reference>
<dbReference type="EMBL" id="ADBL01002776">
    <property type="status" value="NOT_ANNOTATED_CDS"/>
    <property type="molecule type" value="Genomic_DNA"/>
</dbReference>
<organism evidence="2 3">
    <name type="scientific">Magnaporthiopsis poae (strain ATCC 64411 / 73-15)</name>
    <name type="common">Kentucky bluegrass fungus</name>
    <name type="synonym">Magnaporthe poae</name>
    <dbReference type="NCBI Taxonomy" id="644358"/>
    <lineage>
        <taxon>Eukaryota</taxon>
        <taxon>Fungi</taxon>
        <taxon>Dikarya</taxon>
        <taxon>Ascomycota</taxon>
        <taxon>Pezizomycotina</taxon>
        <taxon>Sordariomycetes</taxon>
        <taxon>Sordariomycetidae</taxon>
        <taxon>Magnaporthales</taxon>
        <taxon>Magnaporthaceae</taxon>
        <taxon>Magnaporthiopsis</taxon>
    </lineage>
</organism>
<accession>A0A0C4EET8</accession>
<dbReference type="Proteomes" id="UP000011715">
    <property type="component" value="Unassembled WGS sequence"/>
</dbReference>
<evidence type="ECO:0000313" key="1">
    <source>
        <dbReference type="EMBL" id="KLU92323.1"/>
    </source>
</evidence>
<evidence type="ECO:0000313" key="2">
    <source>
        <dbReference type="EnsemblFungi" id="MAPG_11269T0"/>
    </source>
</evidence>
<protein>
    <submittedName>
        <fullName evidence="1 2">Uncharacterized protein</fullName>
    </submittedName>
</protein>
<dbReference type="AlphaFoldDB" id="A0A0C4EET8"/>
<dbReference type="EnsemblFungi" id="MAPG_11269T0">
    <property type="protein sequence ID" value="MAPG_11269T0"/>
    <property type="gene ID" value="MAPG_11269"/>
</dbReference>